<dbReference type="PANTHER" id="PTHR11712:SF306">
    <property type="entry name" value="3-OXOACYL-[ACYL-CARRIER-PROTEIN] SYNTHASE 1"/>
    <property type="match status" value="1"/>
</dbReference>
<evidence type="ECO:0000256" key="4">
    <source>
        <dbReference type="ARBA" id="ARBA00013191"/>
    </source>
</evidence>
<keyword evidence="5" id="KW-0963">Cytoplasm</keyword>
<dbReference type="RefSeq" id="WP_093884356.1">
    <property type="nucleotide sequence ID" value="NZ_FOBS01000027.1"/>
</dbReference>
<comment type="catalytic activity">
    <reaction evidence="11">
        <text>(3Z)-decenoyl-[ACP] + malonyl-[ACP] + H(+) = 3-oxo-(5Z)-dodecenoyl-[ACP] + holo-[ACP] + CO2</text>
        <dbReference type="Rhea" id="RHEA:54940"/>
        <dbReference type="Rhea" id="RHEA-COMP:9623"/>
        <dbReference type="Rhea" id="RHEA-COMP:9685"/>
        <dbReference type="Rhea" id="RHEA-COMP:9927"/>
        <dbReference type="Rhea" id="RHEA-COMP:14042"/>
        <dbReference type="ChEBI" id="CHEBI:15378"/>
        <dbReference type="ChEBI" id="CHEBI:16526"/>
        <dbReference type="ChEBI" id="CHEBI:64479"/>
        <dbReference type="ChEBI" id="CHEBI:78449"/>
        <dbReference type="ChEBI" id="CHEBI:78798"/>
        <dbReference type="ChEBI" id="CHEBI:138410"/>
    </reaction>
    <physiologicalReaction direction="left-to-right" evidence="11">
        <dbReference type="Rhea" id="RHEA:54941"/>
    </physiologicalReaction>
</comment>
<dbReference type="PROSITE" id="PS52004">
    <property type="entry name" value="KS3_2"/>
    <property type="match status" value="1"/>
</dbReference>
<sequence length="425" mass="44845">MKRRVVITGMGVIAPNGHGLEEYEAALREGRSGIRYIPELKELNFACQVGGIPQGVEALRESYFVPEQLVSMNENIGYAAISAIDAWKDAGLTVPSFDSDEVDWDSGIIVGSGIGGMDTIANVVVPMVNAGKVKRMGSSIVEQVMNSGTSARVGGLLALGNQVTSNSSACSTGNEAIFEAMMRIRNGLAKRMLAGGTEGASPHIWAGFDAMRVLSKKFNDNPEQASRPLSASAAGFVPGSGGALLLLEDLETAQARGARIYAELLGGHVNCGGHRMGGSMTAPNPEGVKRCIRAAIADAAISAQDIEAINGHLTATFADPYEVKNWTEALERGPETFPYIQSTKSMIGHCLGAAGAVECVAVVLELYKGFLHPSVNSSDVHPDIAAFSKSIPQQALECPDLKIIAKAGFGFGDVNSCLIFKKWEE</sequence>
<evidence type="ECO:0000256" key="1">
    <source>
        <dbReference type="ARBA" id="ARBA00004496"/>
    </source>
</evidence>
<evidence type="ECO:0000256" key="12">
    <source>
        <dbReference type="ARBA" id="ARBA00048506"/>
    </source>
</evidence>
<evidence type="ECO:0000313" key="15">
    <source>
        <dbReference type="EMBL" id="SEM61715.1"/>
    </source>
</evidence>
<organism evidence="15 16">
    <name type="scientific">Syntrophus gentianae</name>
    <dbReference type="NCBI Taxonomy" id="43775"/>
    <lineage>
        <taxon>Bacteria</taxon>
        <taxon>Pseudomonadati</taxon>
        <taxon>Thermodesulfobacteriota</taxon>
        <taxon>Syntrophia</taxon>
        <taxon>Syntrophales</taxon>
        <taxon>Syntrophaceae</taxon>
        <taxon>Syntrophus</taxon>
    </lineage>
</organism>
<dbReference type="InterPro" id="IPR014031">
    <property type="entry name" value="Ketoacyl_synth_C"/>
</dbReference>
<dbReference type="GO" id="GO:0006633">
    <property type="term" value="P:fatty acid biosynthetic process"/>
    <property type="evidence" value="ECO:0007669"/>
    <property type="project" value="TreeGrafter"/>
</dbReference>
<dbReference type="AlphaFoldDB" id="A0A1H7ZTG9"/>
<dbReference type="OrthoDB" id="9816204at2"/>
<proteinExistence type="inferred from homology"/>
<keyword evidence="7" id="KW-0012">Acyltransferase</keyword>
<dbReference type="GO" id="GO:0005829">
    <property type="term" value="C:cytosol"/>
    <property type="evidence" value="ECO:0007669"/>
    <property type="project" value="TreeGrafter"/>
</dbReference>
<dbReference type="PANTHER" id="PTHR11712">
    <property type="entry name" value="POLYKETIDE SYNTHASE-RELATED"/>
    <property type="match status" value="1"/>
</dbReference>
<evidence type="ECO:0000256" key="6">
    <source>
        <dbReference type="ARBA" id="ARBA00022679"/>
    </source>
</evidence>
<evidence type="ECO:0000256" key="10">
    <source>
        <dbReference type="ARBA" id="ARBA00042143"/>
    </source>
</evidence>
<dbReference type="Pfam" id="PF02801">
    <property type="entry name" value="Ketoacyl-synt_C"/>
    <property type="match status" value="1"/>
</dbReference>
<dbReference type="InterPro" id="IPR020841">
    <property type="entry name" value="PKS_Beta-ketoAc_synthase_dom"/>
</dbReference>
<evidence type="ECO:0000256" key="9">
    <source>
        <dbReference type="ARBA" id="ARBA00041620"/>
    </source>
</evidence>
<dbReference type="GO" id="GO:0004315">
    <property type="term" value="F:3-oxoacyl-[acyl-carrier-protein] synthase activity"/>
    <property type="evidence" value="ECO:0007669"/>
    <property type="project" value="UniProtKB-EC"/>
</dbReference>
<dbReference type="InterPro" id="IPR016039">
    <property type="entry name" value="Thiolase-like"/>
</dbReference>
<evidence type="ECO:0000256" key="3">
    <source>
        <dbReference type="ARBA" id="ARBA00011738"/>
    </source>
</evidence>
<comment type="subcellular location">
    <subcellularLocation>
        <location evidence="1">Cytoplasm</location>
    </subcellularLocation>
</comment>
<dbReference type="CDD" id="cd00834">
    <property type="entry name" value="KAS_I_II"/>
    <property type="match status" value="1"/>
</dbReference>
<evidence type="ECO:0000256" key="13">
    <source>
        <dbReference type="RuleBase" id="RU003694"/>
    </source>
</evidence>
<evidence type="ECO:0000256" key="11">
    <source>
        <dbReference type="ARBA" id="ARBA00048121"/>
    </source>
</evidence>
<evidence type="ECO:0000259" key="14">
    <source>
        <dbReference type="PROSITE" id="PS52004"/>
    </source>
</evidence>
<protein>
    <recommendedName>
        <fullName evidence="8">3-oxoacyl-[acyl-carrier-protein] synthase 1</fullName>
        <ecNumber evidence="4">2.3.1.41</ecNumber>
    </recommendedName>
    <alternativeName>
        <fullName evidence="9">3-oxoacyl-[acyl-carrier-protein] synthase I</fullName>
    </alternativeName>
    <alternativeName>
        <fullName evidence="10">Beta-ketoacyl-ACP synthase I</fullName>
    </alternativeName>
</protein>
<evidence type="ECO:0000256" key="2">
    <source>
        <dbReference type="ARBA" id="ARBA00008467"/>
    </source>
</evidence>
<evidence type="ECO:0000256" key="7">
    <source>
        <dbReference type="ARBA" id="ARBA00023315"/>
    </source>
</evidence>
<keyword evidence="6 13" id="KW-0808">Transferase</keyword>
<dbReference type="STRING" id="43775.SAMN04489760_12713"/>
<keyword evidence="16" id="KW-1185">Reference proteome</keyword>
<dbReference type="InterPro" id="IPR000794">
    <property type="entry name" value="Beta-ketoacyl_synthase"/>
</dbReference>
<dbReference type="Pfam" id="PF00109">
    <property type="entry name" value="ketoacyl-synt"/>
    <property type="match status" value="1"/>
</dbReference>
<dbReference type="Gene3D" id="3.40.47.10">
    <property type="match status" value="1"/>
</dbReference>
<evidence type="ECO:0000256" key="5">
    <source>
        <dbReference type="ARBA" id="ARBA00022490"/>
    </source>
</evidence>
<reference evidence="15 16" key="1">
    <citation type="submission" date="2016-10" db="EMBL/GenBank/DDBJ databases">
        <authorList>
            <person name="de Groot N.N."/>
        </authorList>
    </citation>
    <scope>NUCLEOTIDE SEQUENCE [LARGE SCALE GENOMIC DNA]</scope>
    <source>
        <strain evidence="15 16">DSM 8423</strain>
    </source>
</reference>
<gene>
    <name evidence="15" type="ORF">SAMN04489760_12713</name>
</gene>
<dbReference type="InterPro" id="IPR014030">
    <property type="entry name" value="Ketoacyl_synth_N"/>
</dbReference>
<comment type="similarity">
    <text evidence="2 13">Belongs to the thiolase-like superfamily. Beta-ketoacyl-ACP synthases family.</text>
</comment>
<accession>A0A1H7ZTG9</accession>
<dbReference type="SMART" id="SM00825">
    <property type="entry name" value="PKS_KS"/>
    <property type="match status" value="1"/>
</dbReference>
<dbReference type="Proteomes" id="UP000198744">
    <property type="component" value="Unassembled WGS sequence"/>
</dbReference>
<dbReference type="EC" id="2.3.1.41" evidence="4"/>
<name>A0A1H7ZTG9_9BACT</name>
<dbReference type="EMBL" id="FOBS01000027">
    <property type="protein sequence ID" value="SEM61715.1"/>
    <property type="molecule type" value="Genomic_DNA"/>
</dbReference>
<comment type="catalytic activity">
    <reaction evidence="12">
        <text>a fatty acyl-[ACP] + malonyl-[ACP] + H(+) = a 3-oxoacyl-[ACP] + holo-[ACP] + CO2</text>
        <dbReference type="Rhea" id="RHEA:22836"/>
        <dbReference type="Rhea" id="RHEA-COMP:9623"/>
        <dbReference type="Rhea" id="RHEA-COMP:9685"/>
        <dbReference type="Rhea" id="RHEA-COMP:9916"/>
        <dbReference type="Rhea" id="RHEA-COMP:14125"/>
        <dbReference type="ChEBI" id="CHEBI:15378"/>
        <dbReference type="ChEBI" id="CHEBI:16526"/>
        <dbReference type="ChEBI" id="CHEBI:64479"/>
        <dbReference type="ChEBI" id="CHEBI:78449"/>
        <dbReference type="ChEBI" id="CHEBI:78776"/>
        <dbReference type="ChEBI" id="CHEBI:138651"/>
        <dbReference type="EC" id="2.3.1.41"/>
    </reaction>
    <physiologicalReaction direction="left-to-right" evidence="12">
        <dbReference type="Rhea" id="RHEA:22837"/>
    </physiologicalReaction>
</comment>
<evidence type="ECO:0000256" key="8">
    <source>
        <dbReference type="ARBA" id="ARBA00039450"/>
    </source>
</evidence>
<feature type="domain" description="Ketosynthase family 3 (KS3)" evidence="14">
    <location>
        <begin position="2"/>
        <end position="422"/>
    </location>
</feature>
<dbReference type="SUPFAM" id="SSF53901">
    <property type="entry name" value="Thiolase-like"/>
    <property type="match status" value="2"/>
</dbReference>
<comment type="subunit">
    <text evidence="3">Homodimer.</text>
</comment>
<evidence type="ECO:0000313" key="16">
    <source>
        <dbReference type="Proteomes" id="UP000198744"/>
    </source>
</evidence>